<protein>
    <submittedName>
        <fullName evidence="2">Uncharacterized protein</fullName>
    </submittedName>
</protein>
<dbReference type="Proteomes" id="UP000001340">
    <property type="component" value="Unassembled WGS sequence"/>
</dbReference>
<proteinExistence type="predicted"/>
<sequence length="52" mass="6093">MKDSKVLLLIENLRKKEYEKLKIQRSIDSVSEREKGISTKAREKADSSTRKK</sequence>
<comment type="caution">
    <text evidence="2">The sequence shown here is derived from an EMBL/GenBank/DDBJ whole genome shotgun (WGS) entry which is preliminary data.</text>
</comment>
<name>A0A0E2DLM0_LEPIR</name>
<reference evidence="2 3" key="1">
    <citation type="submission" date="2012-10" db="EMBL/GenBank/DDBJ databases">
        <authorList>
            <person name="Harkins D.M."/>
            <person name="Durkin A.S."/>
            <person name="Brinkac L.M."/>
            <person name="Haft D.H."/>
            <person name="Selengut J.D."/>
            <person name="Sanka R."/>
            <person name="DePew J."/>
            <person name="Purushe J."/>
            <person name="Chanthongthip A."/>
            <person name="Lattana O."/>
            <person name="Phetsouvanh R."/>
            <person name="Newton P.N."/>
            <person name="Vinetz J.M."/>
            <person name="Sutton G.G."/>
            <person name="Nierman W.C."/>
            <person name="Fouts D.E."/>
        </authorList>
    </citation>
    <scope>NUCLEOTIDE SEQUENCE [LARGE SCALE GENOMIC DNA]</scope>
    <source>
        <strain evidence="2 3">UI 12758</strain>
    </source>
</reference>
<gene>
    <name evidence="2" type="ORF">LEP1GSC105_4314</name>
</gene>
<evidence type="ECO:0000313" key="3">
    <source>
        <dbReference type="Proteomes" id="UP000001340"/>
    </source>
</evidence>
<dbReference type="AlphaFoldDB" id="A0A0E2DLM0"/>
<dbReference type="EMBL" id="AHNR02000014">
    <property type="protein sequence ID" value="EKR56524.1"/>
    <property type="molecule type" value="Genomic_DNA"/>
</dbReference>
<organism evidence="2 3">
    <name type="scientific">Leptospira interrogans str. UI 12758</name>
    <dbReference type="NCBI Taxonomy" id="1049938"/>
    <lineage>
        <taxon>Bacteria</taxon>
        <taxon>Pseudomonadati</taxon>
        <taxon>Spirochaetota</taxon>
        <taxon>Spirochaetia</taxon>
        <taxon>Leptospirales</taxon>
        <taxon>Leptospiraceae</taxon>
        <taxon>Leptospira</taxon>
    </lineage>
</organism>
<feature type="region of interest" description="Disordered" evidence="1">
    <location>
        <begin position="30"/>
        <end position="52"/>
    </location>
</feature>
<evidence type="ECO:0000256" key="1">
    <source>
        <dbReference type="SAM" id="MobiDB-lite"/>
    </source>
</evidence>
<accession>A0A0E2DLM0</accession>
<evidence type="ECO:0000313" key="2">
    <source>
        <dbReference type="EMBL" id="EKR56524.1"/>
    </source>
</evidence>